<dbReference type="Gene3D" id="3.40.50.450">
    <property type="match status" value="1"/>
</dbReference>
<evidence type="ECO:0000313" key="1">
    <source>
        <dbReference type="EMBL" id="QND81285.1"/>
    </source>
</evidence>
<gene>
    <name evidence="1" type="ORF">H4W19_05830</name>
</gene>
<sequence>MERCFVIQPFDGGPFDARYDDVIDPAVRASGLEPYRVDRDPKASIPIQEIETQIRSARICLADITVDNPNVWFELGFAIAAYKDVVLICADQRQTKFPFDIQHRSIITYKTGSPRDFQLLQGKIQEKVVALLDKEQALSAAMELSRLQKIHGLEQHEVVALAALGENLASIGDAASMSSIRFDMERSGFTNLATTIALRSLVERGLVEEHTIRDEEGYSYPGFKFTGAGWSWVLENKDEFVLKKGASSRRSVAESDVPF</sequence>
<protein>
    <recommendedName>
        <fullName evidence="3">MarR family transcriptional regulator</fullName>
    </recommendedName>
</protein>
<accession>A0ABX6REY5</accession>
<proteinExistence type="predicted"/>
<organism evidence="1 2">
    <name type="scientific">Pseudoxanthomonas mexicana</name>
    <dbReference type="NCBI Taxonomy" id="128785"/>
    <lineage>
        <taxon>Bacteria</taxon>
        <taxon>Pseudomonadati</taxon>
        <taxon>Pseudomonadota</taxon>
        <taxon>Gammaproteobacteria</taxon>
        <taxon>Lysobacterales</taxon>
        <taxon>Lysobacteraceae</taxon>
        <taxon>Pseudoxanthomonas</taxon>
    </lineage>
</organism>
<dbReference type="Proteomes" id="UP000515506">
    <property type="component" value="Chromosome"/>
</dbReference>
<evidence type="ECO:0008006" key="3">
    <source>
        <dbReference type="Google" id="ProtNLM"/>
    </source>
</evidence>
<dbReference type="EMBL" id="CP060028">
    <property type="protein sequence ID" value="QND81285.1"/>
    <property type="molecule type" value="Genomic_DNA"/>
</dbReference>
<keyword evidence="2" id="KW-1185">Reference proteome</keyword>
<reference evidence="1 2" key="1">
    <citation type="submission" date="2020-08" db="EMBL/GenBank/DDBJ databases">
        <title>Streptomycin resistant and MDR strain, P. mexicana.</title>
        <authorList>
            <person name="Ganesh-kumar S."/>
            <person name="Zhe T."/>
            <person name="Yu Z."/>
            <person name="Min Y."/>
        </authorList>
    </citation>
    <scope>NUCLEOTIDE SEQUENCE [LARGE SCALE GENOMIC DNA]</scope>
    <source>
        <strain evidence="1 2">GTZY</strain>
    </source>
</reference>
<dbReference type="RefSeq" id="WP_185896395.1">
    <property type="nucleotide sequence ID" value="NZ_CP060028.1"/>
</dbReference>
<name>A0ABX6REY5_PSEMX</name>
<evidence type="ECO:0000313" key="2">
    <source>
        <dbReference type="Proteomes" id="UP000515506"/>
    </source>
</evidence>